<name>A0A4Y4CVZ2_ZOORA</name>
<keyword evidence="2" id="KW-1185">Reference proteome</keyword>
<dbReference type="Gene3D" id="3.40.50.1000">
    <property type="entry name" value="HAD superfamily/HAD-like"/>
    <property type="match status" value="1"/>
</dbReference>
<comment type="caution">
    <text evidence="1">The sequence shown here is derived from an EMBL/GenBank/DDBJ whole genome shotgun (WGS) entry which is preliminary data.</text>
</comment>
<accession>A0A4Y4CVZ2</accession>
<dbReference type="OrthoDB" id="9800058at2"/>
<protein>
    <submittedName>
        <fullName evidence="1">Hydrolase</fullName>
    </submittedName>
</protein>
<dbReference type="NCBIfam" id="TIGR01509">
    <property type="entry name" value="HAD-SF-IA-v3"/>
    <property type="match status" value="1"/>
</dbReference>
<dbReference type="InterPro" id="IPR041492">
    <property type="entry name" value="HAD_2"/>
</dbReference>
<keyword evidence="1" id="KW-0378">Hydrolase</keyword>
<dbReference type="GO" id="GO:0016787">
    <property type="term" value="F:hydrolase activity"/>
    <property type="evidence" value="ECO:0007669"/>
    <property type="project" value="UniProtKB-KW"/>
</dbReference>
<proteinExistence type="predicted"/>
<dbReference type="SFLD" id="SFLDG01129">
    <property type="entry name" value="C1.5:_HAD__Beta-PGM__Phosphata"/>
    <property type="match status" value="1"/>
</dbReference>
<sequence length="228" mass="23845">MSFAPAFAALDIHGVIFDMDGLLLDSERVALATVAAAAAEMGFEWPPELGLAMVGLNSKDGQHVIRRHLGDDFPVDQLYEHFGRIYEARIMSSAIPLMQGVTDLFDVLDTLALGRVVATSTRRSRAEPKLAAAGLLGRVHGMVCGDEVSRGKPAPDIFLKAAERLGVPVANCLVLEDSNAGVRGALAAGARVVMVPDLLAPADDVRAAGVPLAGSLHDLAGFLAGRAA</sequence>
<dbReference type="Gene3D" id="1.10.150.240">
    <property type="entry name" value="Putative phosphatase, domain 2"/>
    <property type="match status" value="1"/>
</dbReference>
<dbReference type="Pfam" id="PF13419">
    <property type="entry name" value="HAD_2"/>
    <property type="match status" value="1"/>
</dbReference>
<dbReference type="Proteomes" id="UP000318422">
    <property type="component" value="Unassembled WGS sequence"/>
</dbReference>
<dbReference type="EMBL" id="BJNV01000040">
    <property type="protein sequence ID" value="GEC96292.1"/>
    <property type="molecule type" value="Genomic_DNA"/>
</dbReference>
<dbReference type="InterPro" id="IPR036412">
    <property type="entry name" value="HAD-like_sf"/>
</dbReference>
<dbReference type="InterPro" id="IPR006439">
    <property type="entry name" value="HAD-SF_hydro_IA"/>
</dbReference>
<dbReference type="PANTHER" id="PTHR18901">
    <property type="entry name" value="2-DEOXYGLUCOSE-6-PHOSPHATE PHOSPHATASE 2"/>
    <property type="match status" value="1"/>
</dbReference>
<reference evidence="1 2" key="1">
    <citation type="submission" date="2019-06" db="EMBL/GenBank/DDBJ databases">
        <title>Whole genome shotgun sequence of Zoogloea ramigera NBRC 15342.</title>
        <authorList>
            <person name="Hosoyama A."/>
            <person name="Uohara A."/>
            <person name="Ohji S."/>
            <person name="Ichikawa N."/>
        </authorList>
    </citation>
    <scope>NUCLEOTIDE SEQUENCE [LARGE SCALE GENOMIC DNA]</scope>
    <source>
        <strain evidence="1 2">NBRC 15342</strain>
    </source>
</reference>
<dbReference type="InterPro" id="IPR023214">
    <property type="entry name" value="HAD_sf"/>
</dbReference>
<dbReference type="RefSeq" id="WP_141352465.1">
    <property type="nucleotide sequence ID" value="NZ_BJNV01000040.1"/>
</dbReference>
<evidence type="ECO:0000313" key="2">
    <source>
        <dbReference type="Proteomes" id="UP000318422"/>
    </source>
</evidence>
<evidence type="ECO:0000313" key="1">
    <source>
        <dbReference type="EMBL" id="GEC96292.1"/>
    </source>
</evidence>
<dbReference type="AlphaFoldDB" id="A0A4Y4CVZ2"/>
<organism evidence="1 2">
    <name type="scientific">Zoogloea ramigera</name>
    <dbReference type="NCBI Taxonomy" id="350"/>
    <lineage>
        <taxon>Bacteria</taxon>
        <taxon>Pseudomonadati</taxon>
        <taxon>Pseudomonadota</taxon>
        <taxon>Betaproteobacteria</taxon>
        <taxon>Rhodocyclales</taxon>
        <taxon>Zoogloeaceae</taxon>
        <taxon>Zoogloea</taxon>
    </lineage>
</organism>
<dbReference type="CDD" id="cd07505">
    <property type="entry name" value="HAD_BPGM-like"/>
    <property type="match status" value="1"/>
</dbReference>
<gene>
    <name evidence="1" type="ORF">ZRA01_23650</name>
</gene>
<dbReference type="SUPFAM" id="SSF56784">
    <property type="entry name" value="HAD-like"/>
    <property type="match status" value="1"/>
</dbReference>
<dbReference type="SFLD" id="SFLDS00003">
    <property type="entry name" value="Haloacid_Dehalogenase"/>
    <property type="match status" value="1"/>
</dbReference>
<dbReference type="InterPro" id="IPR023198">
    <property type="entry name" value="PGP-like_dom2"/>
</dbReference>
<dbReference type="PANTHER" id="PTHR18901:SF38">
    <property type="entry name" value="PSEUDOURIDINE-5'-PHOSPHATASE"/>
    <property type="match status" value="1"/>
</dbReference>